<proteinExistence type="predicted"/>
<keyword evidence="2" id="KW-1185">Reference proteome</keyword>
<sequence>MKIELTCYHQDDVQKDNDYKKVLECSSKLLSYLNQESTLKKIDQANQPGSNSLLVQNAIKKEVQKLGFISEKNGLFSQYVTKGLRPDYFKRVNESGILFEVERGKTTQNNMDLLDLWKCHICEEAHYLFLLVPKALKQSPNRNSTNTYNSVCGRLGTFFEKQNYIDVKAVFIFGY</sequence>
<dbReference type="STRING" id="1122204.SAMN05421781_0296"/>
<name>A0A1H2QFJ0_9BACI</name>
<dbReference type="Proteomes" id="UP000199488">
    <property type="component" value="Unassembled WGS sequence"/>
</dbReference>
<dbReference type="OrthoDB" id="3774514at2"/>
<evidence type="ECO:0008006" key="3">
    <source>
        <dbReference type="Google" id="ProtNLM"/>
    </source>
</evidence>
<dbReference type="AlphaFoldDB" id="A0A1H2QFJ0"/>
<dbReference type="RefSeq" id="WP_091610381.1">
    <property type="nucleotide sequence ID" value="NZ_FNNC01000001.1"/>
</dbReference>
<evidence type="ECO:0000313" key="2">
    <source>
        <dbReference type="Proteomes" id="UP000199488"/>
    </source>
</evidence>
<evidence type="ECO:0000313" key="1">
    <source>
        <dbReference type="EMBL" id="SDW05855.1"/>
    </source>
</evidence>
<dbReference type="EMBL" id="FNNC01000001">
    <property type="protein sequence ID" value="SDW05855.1"/>
    <property type="molecule type" value="Genomic_DNA"/>
</dbReference>
<protein>
    <recommendedName>
        <fullName evidence="3">Restriction endonuclease BglII</fullName>
    </recommendedName>
</protein>
<accession>A0A1H2QFJ0</accession>
<organism evidence="1 2">
    <name type="scientific">Marinococcus luteus</name>
    <dbReference type="NCBI Taxonomy" id="1122204"/>
    <lineage>
        <taxon>Bacteria</taxon>
        <taxon>Bacillati</taxon>
        <taxon>Bacillota</taxon>
        <taxon>Bacilli</taxon>
        <taxon>Bacillales</taxon>
        <taxon>Bacillaceae</taxon>
        <taxon>Marinococcus</taxon>
    </lineage>
</organism>
<reference evidence="1 2" key="1">
    <citation type="submission" date="2016-10" db="EMBL/GenBank/DDBJ databases">
        <authorList>
            <person name="de Groot N.N."/>
        </authorList>
    </citation>
    <scope>NUCLEOTIDE SEQUENCE [LARGE SCALE GENOMIC DNA]</scope>
    <source>
        <strain evidence="1 2">DSM 23126</strain>
    </source>
</reference>
<gene>
    <name evidence="1" type="ORF">SAMN05421781_0296</name>
</gene>